<evidence type="ECO:0000313" key="3">
    <source>
        <dbReference type="Proteomes" id="UP001218218"/>
    </source>
</evidence>
<feature type="region of interest" description="Disordered" evidence="1">
    <location>
        <begin position="80"/>
        <end position="157"/>
    </location>
</feature>
<evidence type="ECO:0000313" key="2">
    <source>
        <dbReference type="EMBL" id="KAJ7323582.1"/>
    </source>
</evidence>
<dbReference type="Proteomes" id="UP001218218">
    <property type="component" value="Unassembled WGS sequence"/>
</dbReference>
<feature type="compositionally biased region" description="Basic and acidic residues" evidence="1">
    <location>
        <begin position="95"/>
        <end position="106"/>
    </location>
</feature>
<keyword evidence="3" id="KW-1185">Reference proteome</keyword>
<proteinExistence type="predicted"/>
<protein>
    <submittedName>
        <fullName evidence="2">Uncharacterized protein</fullName>
    </submittedName>
</protein>
<dbReference type="EMBL" id="JARIHO010000046">
    <property type="protein sequence ID" value="KAJ7323582.1"/>
    <property type="molecule type" value="Genomic_DNA"/>
</dbReference>
<reference evidence="2" key="1">
    <citation type="submission" date="2023-03" db="EMBL/GenBank/DDBJ databases">
        <title>Massive genome expansion in bonnet fungi (Mycena s.s.) driven by repeated elements and novel gene families across ecological guilds.</title>
        <authorList>
            <consortium name="Lawrence Berkeley National Laboratory"/>
            <person name="Harder C.B."/>
            <person name="Miyauchi S."/>
            <person name="Viragh M."/>
            <person name="Kuo A."/>
            <person name="Thoen E."/>
            <person name="Andreopoulos B."/>
            <person name="Lu D."/>
            <person name="Skrede I."/>
            <person name="Drula E."/>
            <person name="Henrissat B."/>
            <person name="Morin E."/>
            <person name="Kohler A."/>
            <person name="Barry K."/>
            <person name="LaButti K."/>
            <person name="Morin E."/>
            <person name="Salamov A."/>
            <person name="Lipzen A."/>
            <person name="Mereny Z."/>
            <person name="Hegedus B."/>
            <person name="Baldrian P."/>
            <person name="Stursova M."/>
            <person name="Weitz H."/>
            <person name="Taylor A."/>
            <person name="Grigoriev I.V."/>
            <person name="Nagy L.G."/>
            <person name="Martin F."/>
            <person name="Kauserud H."/>
        </authorList>
    </citation>
    <scope>NUCLEOTIDE SEQUENCE</scope>
    <source>
        <strain evidence="2">CBHHK002</strain>
    </source>
</reference>
<organism evidence="2 3">
    <name type="scientific">Mycena albidolilacea</name>
    <dbReference type="NCBI Taxonomy" id="1033008"/>
    <lineage>
        <taxon>Eukaryota</taxon>
        <taxon>Fungi</taxon>
        <taxon>Dikarya</taxon>
        <taxon>Basidiomycota</taxon>
        <taxon>Agaricomycotina</taxon>
        <taxon>Agaricomycetes</taxon>
        <taxon>Agaricomycetidae</taxon>
        <taxon>Agaricales</taxon>
        <taxon>Marasmiineae</taxon>
        <taxon>Mycenaceae</taxon>
        <taxon>Mycena</taxon>
    </lineage>
</organism>
<gene>
    <name evidence="2" type="ORF">DFH08DRAFT_817619</name>
</gene>
<name>A0AAD7EIE9_9AGAR</name>
<accession>A0AAD7EIE9</accession>
<feature type="compositionally biased region" description="Acidic residues" evidence="1">
    <location>
        <begin position="142"/>
        <end position="151"/>
    </location>
</feature>
<feature type="compositionally biased region" description="Low complexity" evidence="1">
    <location>
        <begin position="118"/>
        <end position="141"/>
    </location>
</feature>
<comment type="caution">
    <text evidence="2">The sequence shown here is derived from an EMBL/GenBank/DDBJ whole genome shotgun (WGS) entry which is preliminary data.</text>
</comment>
<evidence type="ECO:0000256" key="1">
    <source>
        <dbReference type="SAM" id="MobiDB-lite"/>
    </source>
</evidence>
<sequence>MQPERHVETHPKLEKPPVVAPVLVAPAPVDPTGLVELVPLPELIHSNLLIVPIDQGTVLVASTLKNVTLQAKLRLLLKRKHSPEGDDAAPPSTKQWREPSDRTQSKDEEDDDPDANMSSPESNDNGSGNNNNNSNGDGEVNSGDEDEDEEMLPPANQLNKSGQTVLADHQFTCIAVMGLIEDPEIFGKTPGAHSNILSRKNLSIQPIYWRIEVEAKHEKELDGPANNMALMKKNALWIVKGHRCKAPTGHLETYCKWPVELE</sequence>
<dbReference type="AlphaFoldDB" id="A0AAD7EIE9"/>